<protein>
    <submittedName>
        <fullName evidence="1">Uncharacterized protein</fullName>
    </submittedName>
</protein>
<dbReference type="EMBL" id="GL433860">
    <property type="protein sequence ID" value="EFN51815.1"/>
    <property type="molecule type" value="Genomic_DNA"/>
</dbReference>
<reference evidence="1 2" key="1">
    <citation type="journal article" date="2010" name="Plant Cell">
        <title>The Chlorella variabilis NC64A genome reveals adaptation to photosymbiosis, coevolution with viruses, and cryptic sex.</title>
        <authorList>
            <person name="Blanc G."/>
            <person name="Duncan G."/>
            <person name="Agarkova I."/>
            <person name="Borodovsky M."/>
            <person name="Gurnon J."/>
            <person name="Kuo A."/>
            <person name="Lindquist E."/>
            <person name="Lucas S."/>
            <person name="Pangilinan J."/>
            <person name="Polle J."/>
            <person name="Salamov A."/>
            <person name="Terry A."/>
            <person name="Yamada T."/>
            <person name="Dunigan D.D."/>
            <person name="Grigoriev I.V."/>
            <person name="Claverie J.M."/>
            <person name="Van Etten J.L."/>
        </authorList>
    </citation>
    <scope>NUCLEOTIDE SEQUENCE [LARGE SCALE GENOMIC DNA]</scope>
    <source>
        <strain evidence="1 2">NC64A</strain>
    </source>
</reference>
<proteinExistence type="predicted"/>
<name>E1ZR04_CHLVA</name>
<evidence type="ECO:0000313" key="2">
    <source>
        <dbReference type="Proteomes" id="UP000008141"/>
    </source>
</evidence>
<dbReference type="GeneID" id="17351233"/>
<dbReference type="RefSeq" id="XP_005843917.1">
    <property type="nucleotide sequence ID" value="XM_005843855.1"/>
</dbReference>
<accession>E1ZR04</accession>
<sequence length="55" mass="6150">MTTPRALSSKKISPVCRWRQWECGRCMPKNPKGALQQEDEPCLPLVAVGGQKMHA</sequence>
<dbReference type="AlphaFoldDB" id="E1ZR04"/>
<keyword evidence="2" id="KW-1185">Reference proteome</keyword>
<dbReference type="KEGG" id="cvr:CHLNCDRAFT_27671"/>
<gene>
    <name evidence="1" type="ORF">CHLNCDRAFT_27671</name>
</gene>
<dbReference type="InParanoid" id="E1ZR04"/>
<dbReference type="Proteomes" id="UP000008141">
    <property type="component" value="Unassembled WGS sequence"/>
</dbReference>
<organism evidence="2">
    <name type="scientific">Chlorella variabilis</name>
    <name type="common">Green alga</name>
    <dbReference type="NCBI Taxonomy" id="554065"/>
    <lineage>
        <taxon>Eukaryota</taxon>
        <taxon>Viridiplantae</taxon>
        <taxon>Chlorophyta</taxon>
        <taxon>core chlorophytes</taxon>
        <taxon>Trebouxiophyceae</taxon>
        <taxon>Chlorellales</taxon>
        <taxon>Chlorellaceae</taxon>
        <taxon>Chlorella clade</taxon>
        <taxon>Chlorella</taxon>
    </lineage>
</organism>
<evidence type="ECO:0000313" key="1">
    <source>
        <dbReference type="EMBL" id="EFN51815.1"/>
    </source>
</evidence>